<feature type="domain" description="GST C-terminal" evidence="2">
    <location>
        <begin position="82"/>
        <end position="204"/>
    </location>
</feature>
<dbReference type="InterPro" id="IPR040079">
    <property type="entry name" value="Glutathione_S-Trfase"/>
</dbReference>
<dbReference type="SFLD" id="SFLDS00019">
    <property type="entry name" value="Glutathione_Transferase_(cytos"/>
    <property type="match status" value="1"/>
</dbReference>
<dbReference type="Proteomes" id="UP001157439">
    <property type="component" value="Unassembled WGS sequence"/>
</dbReference>
<evidence type="ECO:0000313" key="3">
    <source>
        <dbReference type="EMBL" id="GLS84256.1"/>
    </source>
</evidence>
<sequence>MKIVSFKICPFVQRVTALLEAKGIAYDVEYISLSDKPQWFLDVSPNGQVPVLITDNGAALFESEAIVEYLEEVSDIKHMGDSAEQRALARAWGYLAAKTYLPQCGAMSASSKSSLQERHDKLRVTLNKLEKALPAEGFFSGQKLGWVDIAWLPILHRFEIIKRCAGFDFLEGFSKVTAWQQRLMKTGIAEQSVADDFEEKFVGYYLSNSTYLGQLRGERSLGKCCAANCC</sequence>
<dbReference type="SUPFAM" id="SSF52833">
    <property type="entry name" value="Thioredoxin-like"/>
    <property type="match status" value="1"/>
</dbReference>
<dbReference type="InterPro" id="IPR004045">
    <property type="entry name" value="Glutathione_S-Trfase_N"/>
</dbReference>
<keyword evidence="4" id="KW-1185">Reference proteome</keyword>
<dbReference type="PROSITE" id="PS50404">
    <property type="entry name" value="GST_NTER"/>
    <property type="match status" value="1"/>
</dbReference>
<protein>
    <submittedName>
        <fullName evidence="3">Glutathione S-transferase</fullName>
    </submittedName>
</protein>
<dbReference type="EMBL" id="BSPO01000003">
    <property type="protein sequence ID" value="GLS84256.1"/>
    <property type="molecule type" value="Genomic_DNA"/>
</dbReference>
<reference evidence="3 4" key="1">
    <citation type="journal article" date="2014" name="Int. J. Syst. Evol. Microbiol.">
        <title>Complete genome sequence of Corynebacterium casei LMG S-19264T (=DSM 44701T), isolated from a smear-ripened cheese.</title>
        <authorList>
            <consortium name="US DOE Joint Genome Institute (JGI-PGF)"/>
            <person name="Walter F."/>
            <person name="Albersmeier A."/>
            <person name="Kalinowski J."/>
            <person name="Ruckert C."/>
        </authorList>
    </citation>
    <scope>NUCLEOTIDE SEQUENCE [LARGE SCALE GENOMIC DNA]</scope>
    <source>
        <strain evidence="3 4">NBRC 112785</strain>
    </source>
</reference>
<dbReference type="GO" id="GO:0005737">
    <property type="term" value="C:cytoplasm"/>
    <property type="evidence" value="ECO:0007669"/>
    <property type="project" value="TreeGrafter"/>
</dbReference>
<evidence type="ECO:0000259" key="2">
    <source>
        <dbReference type="PROSITE" id="PS50405"/>
    </source>
</evidence>
<dbReference type="RefSeq" id="WP_095500207.1">
    <property type="nucleotide sequence ID" value="NZ_BSPO01000003.1"/>
</dbReference>
<dbReference type="SUPFAM" id="SSF47616">
    <property type="entry name" value="GST C-terminal domain-like"/>
    <property type="match status" value="1"/>
</dbReference>
<organism evidence="3 4">
    <name type="scientific">Paraferrimonas haliotis</name>
    <dbReference type="NCBI Taxonomy" id="2013866"/>
    <lineage>
        <taxon>Bacteria</taxon>
        <taxon>Pseudomonadati</taxon>
        <taxon>Pseudomonadota</taxon>
        <taxon>Gammaproteobacteria</taxon>
        <taxon>Alteromonadales</taxon>
        <taxon>Ferrimonadaceae</taxon>
        <taxon>Paraferrimonas</taxon>
    </lineage>
</organism>
<accession>A0AA37TU57</accession>
<evidence type="ECO:0000259" key="1">
    <source>
        <dbReference type="PROSITE" id="PS50404"/>
    </source>
</evidence>
<feature type="domain" description="GST N-terminal" evidence="1">
    <location>
        <begin position="1"/>
        <end position="78"/>
    </location>
</feature>
<dbReference type="CDD" id="cd00299">
    <property type="entry name" value="GST_C_family"/>
    <property type="match status" value="1"/>
</dbReference>
<evidence type="ECO:0000313" key="4">
    <source>
        <dbReference type="Proteomes" id="UP001157439"/>
    </source>
</evidence>
<dbReference type="PROSITE" id="PS50405">
    <property type="entry name" value="GST_CTER"/>
    <property type="match status" value="1"/>
</dbReference>
<name>A0AA37TU57_9GAMM</name>
<dbReference type="CDD" id="cd00570">
    <property type="entry name" value="GST_N_family"/>
    <property type="match status" value="1"/>
</dbReference>
<dbReference type="PANTHER" id="PTHR43968">
    <property type="match status" value="1"/>
</dbReference>
<dbReference type="InterPro" id="IPR036249">
    <property type="entry name" value="Thioredoxin-like_sf"/>
</dbReference>
<proteinExistence type="predicted"/>
<dbReference type="PANTHER" id="PTHR43968:SF6">
    <property type="entry name" value="GLUTATHIONE S-TRANSFERASE OMEGA"/>
    <property type="match status" value="1"/>
</dbReference>
<dbReference type="Gene3D" id="1.20.1050.10">
    <property type="match status" value="1"/>
</dbReference>
<dbReference type="InterPro" id="IPR036282">
    <property type="entry name" value="Glutathione-S-Trfase_C_sf"/>
</dbReference>
<dbReference type="SFLD" id="SFLDG00358">
    <property type="entry name" value="Main_(cytGST)"/>
    <property type="match status" value="1"/>
</dbReference>
<dbReference type="InterPro" id="IPR050983">
    <property type="entry name" value="GST_Omega/HSP26"/>
</dbReference>
<dbReference type="Pfam" id="PF13410">
    <property type="entry name" value="GST_C_2"/>
    <property type="match status" value="1"/>
</dbReference>
<dbReference type="InterPro" id="IPR010987">
    <property type="entry name" value="Glutathione-S-Trfase_C-like"/>
</dbReference>
<dbReference type="AlphaFoldDB" id="A0AA37TU57"/>
<comment type="caution">
    <text evidence="3">The sequence shown here is derived from an EMBL/GenBank/DDBJ whole genome shotgun (WGS) entry which is preliminary data.</text>
</comment>
<gene>
    <name evidence="3" type="ORF">GCM10007894_22330</name>
</gene>
<dbReference type="Pfam" id="PF13409">
    <property type="entry name" value="GST_N_2"/>
    <property type="match status" value="1"/>
</dbReference>
<dbReference type="Gene3D" id="3.40.30.10">
    <property type="entry name" value="Glutaredoxin"/>
    <property type="match status" value="1"/>
</dbReference>